<dbReference type="GO" id="GO:0048488">
    <property type="term" value="P:synaptic vesicle endocytosis"/>
    <property type="evidence" value="ECO:0007669"/>
    <property type="project" value="TreeGrafter"/>
</dbReference>
<feature type="region of interest" description="Disordered" evidence="1">
    <location>
        <begin position="2907"/>
        <end position="2936"/>
    </location>
</feature>
<dbReference type="InterPro" id="IPR056741">
    <property type="entry name" value="BLTP1_M"/>
</dbReference>
<feature type="region of interest" description="Disordered" evidence="1">
    <location>
        <begin position="1675"/>
        <end position="1713"/>
    </location>
</feature>
<dbReference type="SMART" id="SM01220">
    <property type="entry name" value="FSA_C"/>
    <property type="match status" value="1"/>
</dbReference>
<feature type="region of interest" description="Disordered" evidence="1">
    <location>
        <begin position="3397"/>
        <end position="3420"/>
    </location>
</feature>
<dbReference type="PANTHER" id="PTHR31640">
    <property type="entry name" value="TRANSMEMBRANE PROTEIN KIAA1109"/>
    <property type="match status" value="1"/>
</dbReference>
<reference evidence="4 5" key="1">
    <citation type="submission" date="2022-11" db="UniProtKB">
        <authorList>
            <consortium name="WormBaseParasite"/>
        </authorList>
    </citation>
    <scope>IDENTIFICATION</scope>
</reference>
<dbReference type="Pfam" id="PF25040">
    <property type="entry name" value="BLTP1_C"/>
    <property type="match status" value="4"/>
</dbReference>
<organism evidence="3 5">
    <name type="scientific">Acrobeloides nanus</name>
    <dbReference type="NCBI Taxonomy" id="290746"/>
    <lineage>
        <taxon>Eukaryota</taxon>
        <taxon>Metazoa</taxon>
        <taxon>Ecdysozoa</taxon>
        <taxon>Nematoda</taxon>
        <taxon>Chromadorea</taxon>
        <taxon>Rhabditida</taxon>
        <taxon>Tylenchina</taxon>
        <taxon>Cephalobomorpha</taxon>
        <taxon>Cephaloboidea</taxon>
        <taxon>Cephalobidae</taxon>
        <taxon>Acrobeloides</taxon>
    </lineage>
</organism>
<dbReference type="InterPro" id="IPR056742">
    <property type="entry name" value="BLTP1_C"/>
</dbReference>
<keyword evidence="3" id="KW-1185">Reference proteome</keyword>
<evidence type="ECO:0000259" key="2">
    <source>
        <dbReference type="SMART" id="SM01220"/>
    </source>
</evidence>
<feature type="compositionally biased region" description="Polar residues" evidence="1">
    <location>
        <begin position="1357"/>
        <end position="1371"/>
    </location>
</feature>
<dbReference type="Pfam" id="PF25039">
    <property type="entry name" value="BLTP1_M"/>
    <property type="match status" value="1"/>
</dbReference>
<feature type="compositionally biased region" description="Basic and acidic residues" evidence="1">
    <location>
        <begin position="1269"/>
        <end position="1310"/>
    </location>
</feature>
<accession>A0A914D8F7</accession>
<feature type="compositionally biased region" description="Low complexity" evidence="1">
    <location>
        <begin position="1683"/>
        <end position="1695"/>
    </location>
</feature>
<proteinExistence type="predicted"/>
<dbReference type="InterPro" id="IPR033616">
    <property type="entry name" value="BLTP1"/>
</dbReference>
<dbReference type="GO" id="GO:0098793">
    <property type="term" value="C:presynapse"/>
    <property type="evidence" value="ECO:0007669"/>
    <property type="project" value="GOC"/>
</dbReference>
<feature type="domain" description="Bridge-like lipid transfer protein family member 1 C-terminal" evidence="2">
    <location>
        <begin position="2935"/>
        <end position="3493"/>
    </location>
</feature>
<dbReference type="WBParaSite" id="ACRNAN_scaffold208.g13441.t1">
    <property type="protein sequence ID" value="ACRNAN_scaffold208.g13441.t1"/>
    <property type="gene ID" value="ACRNAN_scaffold208.g13441"/>
</dbReference>
<dbReference type="PANTHER" id="PTHR31640:SF1">
    <property type="entry name" value="BRIDGE-LIKE LIPID TRANSFER PROTEIN FAMILY MEMBER 1"/>
    <property type="match status" value="1"/>
</dbReference>
<evidence type="ECO:0000313" key="4">
    <source>
        <dbReference type="WBParaSite" id="ACRNAN_scaffold208.g13441.t1"/>
    </source>
</evidence>
<evidence type="ECO:0000313" key="3">
    <source>
        <dbReference type="Proteomes" id="UP000887540"/>
    </source>
</evidence>
<dbReference type="WBParaSite" id="ACRNAN_scaffold208.g13441.t2">
    <property type="protein sequence ID" value="ACRNAN_scaffold208.g13441.t2"/>
    <property type="gene ID" value="ACRNAN_scaffold208.g13441"/>
</dbReference>
<evidence type="ECO:0000313" key="5">
    <source>
        <dbReference type="WBParaSite" id="ACRNAN_scaffold208.g13441.t2"/>
    </source>
</evidence>
<dbReference type="Proteomes" id="UP000887540">
    <property type="component" value="Unplaced"/>
</dbReference>
<sequence>MVIFYYWKPVPKRNIPLTQVKNKSRLKISLNGVKIHIYNRLELYETIAKSSGQSAAFTSLLKATTGQIEETFNTLQPVSTLQNVPVWETTIRFDKNTVISYGPWADKQRVRLWSFFFPSDFQTTPVTVMPRHGERRILLRHTIRMSLLKEAGLDIWFLRNEELESLQTRMSQGTSFECKIPWIITENGFVSKICGTLLKAESTTSLPLREFINCETLHFEIESHFPRVYNAQQTYNLTMKFYKTSIWFIWEHKRFITDMIDEWTSDSSSDLCGFVPYIWKFNIQMVEGFEMIMVLNDKNWIDTSSSLSGDNFLAAAVGKNFYIDFDLPFDDFAPKTIPLKFNFKLTDKLALRFKAPIQSAIDPMLRTLYQNTYGGLLFEPSDVFVSVADKENHWIEIWRTEFVDVKCDFEYHPLPANLTSNTPPTLRNYNHTNADHPSKLTPDKLSLFITVGESKAVISGIVVKVFLDLKDNYFGSYDQISDIAKINENFNVPKPKVRRTPEYYRPMDVTFRLEVKSIRANCAMNSPCLSVDHPDYCPLLIAEFIAVEMVKSHTEARVQVLFGPILIQFPKSTSYLNAKDGWISLSSFQFRGHDLYSDSNVPWEIEILEYAWLVELILGDLTASIHPVHLISLIEIIDSFLLLALCPDDAMELPERFNICQHFDNINECNKSFAEVRNSKNPAQRCESSEILKYKLVRVSIDNIQLFIYELHVFDERKKFLYKHDTQHHRLGFLWPTKTNQALTCGCYGNCAFYASDDSNGKAFYSENLTHYAIIQINKENEQPGFLQSILIPNQNGLVRFEEINRVGSPMETPSDPERMFTARRESADSYHSANSQASMQSHLYQSYSPYLNHYAYAEETVIFDEDGTNQTLKHFQFKLVKTYDVEVVDKLLDETRTCVGSIHPSYFVQNLYGKCALDHHKQPLTSSLFLKKKNMWENIKVFLDVSIPEINWILFHSHGSLDNTLTETNPNTNYITTMFISTLHNFNFAIHPSFATREENKSVYNLDYNNIQAQILQLVDEDTFDKVYHKIPIYSSTNWADIQLASQLKEKKLKVVFDFYLPRINAKLLMSHVPREKLPPNYVDTLEITIPPAHLISIMGLTLSSELRGNEQSLYEILVPSINDWLRRVHSCAISIIETARTFDEWKDLSFIKLIDEALNWHDNEVVMPEKFGPMLKAKKHSRNLNTCASCKLMLTLLRYISEDANYYQLNYWSDTQKSSSELLDQKTRKEALVALLSHWQTVLCTQIQLVDIITASKYRYMQTIVKTTDKQKPDKADGKTQKEDKKVSKQDDVEAGIKQKINHDKTSDKIQASQEKNITLVDETKTEQDKYQRTHRPKPSLTEFKVEHSKRAGQASITGSIQPSSNASFQRGHRRGPSTATKDLSMAEEQPLDLYHTILKAHKEYKEKGRKTPPVVSVSKDVNPMELLLSVFFWGFYEDRRLHFTRLDALPKSKLSLGFSIKFDEIKFDIVEKKFLLSSRNEMLVTLMRHQFFNMETFEIQGSLKYDVQMDNYNLKPSRTDLSLNYFPKIQNIRAMVALASVYFINDIALLVKSATCGLNSSKKHKSKKSLISRSVSKTSSNIEEFDWGKDVWNKLYDFQRSKTRVDQIRQDAFCIKILGNCNLKAIILESMLTELVVSVTLLKLDLDHNHVRDDLANQAMEIAVTAATIGKETGDKEEPFSSPNKPSTSSFSETLSRKSPSPEKKTNDGSLIDSMIFSMKRASLIVSEHAETDRNIKTKQILNASLRETKIIFERKRDKDMLDKIKNYLSVILGEIDADLPMHAQSIHEVVLRHGPQLNEQFHRISQYQPHSSFSREGYHVVDVIPSESAQDLRSLTSLTEVPASPTRTRFTSINKNTQRIVKTTEPTEIEINFDLHIKSIELNAQLLPSLKGKYRLDKAMASGKTGRLSEFIAEMSQHQMNFFVVKANATGALPLDTFILPLPFVKASGKYKISERASISSMEHFYDVGIDEQAANYYDIIIRVGQIKHTFSTDLLNQVLFAEHTFRSELAFLLERLSAERPTTTDITFAVSAPTLFFNLHLIGEGEPWLQLTATTPTSIAIRFTIDSPTASLTNRYVLSSQNEESEVFVTASRVSAANEPNPNKNPHERLFGKGKLQLNVKLGQLYKSALYEETQEELQELATFMAQLSVQNEESFHTSLHNYMVSVNRPILLVKSSAIDKAILLWLNYKNTYNYWREERNKLLHKNPQLKPPEEPKRSPVSRSVTAMEAANVATDMNVNLSLSIPNGLYICMPLYSSDLSDNLAALVVSLQSSDVSVQIKKELVCNADFNSFKISFIENFDEHSLSEPWLEEDSAESLHSNFFFFPHGSYKFWSSASHPSEANKNAKWMLSAKALMKGMTIEFDHRIGKLTSLLIHTLSSFTTSEDFGEEYAHSEISGPIATSRSDVVSEISKRSKPSDLQRISSLEPEDELEKVVGHENRVRWLERKMHEQSLLVTDFISCHASEPMIEKERQKLRLLELMRFKEFRHSVLEKFRKKADSLTEPESLRIKRKLITGKPFQQVEEKTEFDEKSSIATGSYSTSCMEDSVSEPMLHVSKSEPIKMEDNLKSMDTLKVHYGQKQPLQAEAVDMNIDVQITVESGQCILRTQTFLPQGMAKNQSARDLKNKSYSINPPQSTTIFAIPSVGVNAFYTSEDPSNTSPRPIQVAFPEDLEKSKKNGCLYIALELASMPDETLVTPHLADFVEQVIEPLPENLFEPNTRAQSEANTEINTVPIVTMDTSALPIDILFHATIQSSTLRFEGQQQWSSAADCLLTLPRVILYASTRKSIAEENIQSGIYLSAALSDFSLTIYSPHQQATAQNALLLTLDQLAVNAIRSKNPQYEEENKVQLVINANVGVANFNCDMRRFSELLSFPKPWYRQKLIRRIFIGEPVVTMRRPSTSLSSNQTPSTFRQLTSTPKKVDKKAQKGQTAVDTHAYEIEWAAAVICNMKWKELNVRAQMSNTMGNTTWLLRDGVLRGHLHLNSKRDRDVALSFELDSSEVNAQGGAISGEIVIAKLHVSAQHKKLEKKPPENVATARLDKVENRVEWMSRPIFIGRVEGPSLRISDEWRYHKDVKGEVTEVLCFININGSWGDLQTIITTVTSDDMKKIVKKLIVFFKEQIKNSKVVWGKEIDEASEATDESSVDERLSISTIDSIYTKRRWHAVLDLLTDIQMRKSIIPLPTGRKGVTIAGGTIEFEAGRISLACMNGEMNASSWALFHLQKVSLIFTCAAKYAFLDEEAGKIGVNLEEKFILKLDPTILNQQDSEIKADVCRVQHNRNFVLRYNATIDMCLESLIGDVLKQLNLHPESPTAPRFTHKVLELFQFPAMEAVLTTVQNLESELDPENPEVVHSSFVSEFHNAVAVQTDFNAQIGFLPELLKSYMKSHLDRKEPTSPKEKPSTSKLDEKDLAKDPRKYECERWIVDPKIRFIERFRWNPPVIDEILKKLQIFDHRTTIPKVMQRGVLDRCDTLIAEVLVQIFKQVLRE</sequence>
<protein>
    <submittedName>
        <fullName evidence="4 5">Bridge-like lipid transfer protein family member 1 C-terminal domain-containing protein</fullName>
    </submittedName>
</protein>
<feature type="compositionally biased region" description="Basic and acidic residues" evidence="1">
    <location>
        <begin position="1324"/>
        <end position="1334"/>
    </location>
</feature>
<dbReference type="InterPro" id="IPR047104">
    <property type="entry name" value="BLTP1_N"/>
</dbReference>
<name>A0A914D8F7_9BILA</name>
<feature type="region of interest" description="Disordered" evidence="1">
    <location>
        <begin position="1269"/>
        <end position="1388"/>
    </location>
</feature>
<feature type="compositionally biased region" description="Polar residues" evidence="1">
    <location>
        <begin position="2907"/>
        <end position="2927"/>
    </location>
</feature>
<evidence type="ECO:0000256" key="1">
    <source>
        <dbReference type="SAM" id="MobiDB-lite"/>
    </source>
</evidence>
<dbReference type="Pfam" id="PF20413">
    <property type="entry name" value="BLTP1_N"/>
    <property type="match status" value="1"/>
</dbReference>